<keyword evidence="4" id="KW-1185">Reference proteome</keyword>
<comment type="caution">
    <text evidence="3">The sequence shown here is derived from an EMBL/GenBank/DDBJ whole genome shotgun (WGS) entry which is preliminary data.</text>
</comment>
<accession>A0ABP1QTH0</accession>
<dbReference type="PANTHER" id="PTHR11243">
    <property type="entry name" value="GROWTH FACTOR RECEPTOR-BOUND PROTEIN"/>
    <property type="match status" value="1"/>
</dbReference>
<dbReference type="Proteomes" id="UP001642540">
    <property type="component" value="Unassembled WGS sequence"/>
</dbReference>
<evidence type="ECO:0000256" key="1">
    <source>
        <dbReference type="SAM" id="MobiDB-lite"/>
    </source>
</evidence>
<dbReference type="InterPro" id="IPR039664">
    <property type="entry name" value="GRB/APBB1IP"/>
</dbReference>
<dbReference type="InterPro" id="IPR000159">
    <property type="entry name" value="RA_dom"/>
</dbReference>
<name>A0ABP1QTH0_9HEXA</name>
<dbReference type="CDD" id="cd01259">
    <property type="entry name" value="PH_APBB1IP"/>
    <property type="match status" value="1"/>
</dbReference>
<dbReference type="PROSITE" id="PS50200">
    <property type="entry name" value="RA"/>
    <property type="match status" value="1"/>
</dbReference>
<dbReference type="SMART" id="SM00314">
    <property type="entry name" value="RA"/>
    <property type="match status" value="1"/>
</dbReference>
<evidence type="ECO:0000313" key="4">
    <source>
        <dbReference type="Proteomes" id="UP001642540"/>
    </source>
</evidence>
<dbReference type="SUPFAM" id="SSF50729">
    <property type="entry name" value="PH domain-like"/>
    <property type="match status" value="1"/>
</dbReference>
<evidence type="ECO:0000259" key="2">
    <source>
        <dbReference type="PROSITE" id="PS50200"/>
    </source>
</evidence>
<dbReference type="InterPro" id="IPR039665">
    <property type="entry name" value="PH_APBB1IP"/>
</dbReference>
<gene>
    <name evidence="3" type="ORF">ODALV1_LOCUS14224</name>
</gene>
<feature type="region of interest" description="Disordered" evidence="1">
    <location>
        <begin position="719"/>
        <end position="751"/>
    </location>
</feature>
<feature type="region of interest" description="Disordered" evidence="1">
    <location>
        <begin position="281"/>
        <end position="313"/>
    </location>
</feature>
<feature type="compositionally biased region" description="Pro residues" evidence="1">
    <location>
        <begin position="730"/>
        <end position="742"/>
    </location>
</feature>
<feature type="compositionally biased region" description="Low complexity" evidence="1">
    <location>
        <begin position="475"/>
        <end position="490"/>
    </location>
</feature>
<dbReference type="InterPro" id="IPR029071">
    <property type="entry name" value="Ubiquitin-like_domsf"/>
</dbReference>
<dbReference type="Gene3D" id="3.10.20.90">
    <property type="entry name" value="Phosphatidylinositol 3-kinase Catalytic Subunit, Chain A, domain 1"/>
    <property type="match status" value="1"/>
</dbReference>
<dbReference type="InterPro" id="IPR001849">
    <property type="entry name" value="PH_domain"/>
</dbReference>
<feature type="compositionally biased region" description="Polar residues" evidence="1">
    <location>
        <begin position="281"/>
        <end position="300"/>
    </location>
</feature>
<dbReference type="SUPFAM" id="SSF54236">
    <property type="entry name" value="Ubiquitin-like"/>
    <property type="match status" value="1"/>
</dbReference>
<sequence length="825" mass="91418">MRAASVTRLYVKAFTQDGSSKALMVEESMTCGRVLALLADKNHVQLSQKWTLVEHLPHLHMERIYEDHENMVENLLMWTRDSKNKILFVEKNQKYDMFVNPQKYFLETRVSHSGGCMDEHTKNGLIEEFFAHGVGVPEVESFLYLKAEGKKAWKKFPFVLRASGIYYCPKGRTHASKDLICLATIDHNIQGYQGVGWKKKFKSPSEFGFALKPARLQVKSHRHMKYLCAEDGDTLRLWMAGIRIAKYGKQLWDNYRSLMEDMAHEDLDRFGRSVSLASMPQQTNNPLVISTADSNSNNESTNRRVSQESYQSPCQSHSVVNSIEKSLAQKPLAPLPKEEGFESDCPMGGTIKRKPSTALIPKIPLTMNTRSIVGDFINVSSAPGDVGTVTLQRKRSLSGNSSGSSCSSMVSQIHVATKETVSYQRTQPQIGQSVQVKPSTGMTLMRSQHNGPEPLAEETMDSLDLENLPPPPPELLTSAPEPSNSANPLQVPFPPPPPPLNDTNVLTPSANIVSSTITGNSCIKSNTNSDNYTVKRVVSFSNELSERLKSRSHDSTSATSHIPTGKEDVGENLYGMVGGNKTSGQKRVGFNIYDSNLIQSSSSPKKLEDPPEHFLHDLQRVMQKKWQVAQKCNADRNTTPQEILGFRIEPVNDQESVLLPPPLPMPMEELNVNQVQDTVPVNPSCPVICQPAVPTPVTNANLNNVEAWVSQHYGTVMGNLGKMPQANNRPSPPPVGQKPAPPQRAASYLSTSSSSSSTAIYQQINHIPLSHNSSSNSVVIYENFEGRKSSISKRYPGVELRHKRPPPPVPKRAESTHLSAHIVFN</sequence>
<dbReference type="Pfam" id="PF00169">
    <property type="entry name" value="PH"/>
    <property type="match status" value="1"/>
</dbReference>
<protein>
    <recommendedName>
        <fullName evidence="2">Ras-associating domain-containing protein</fullName>
    </recommendedName>
</protein>
<feature type="domain" description="Ras-associating" evidence="2">
    <location>
        <begin position="3"/>
        <end position="93"/>
    </location>
</feature>
<proteinExistence type="predicted"/>
<feature type="region of interest" description="Disordered" evidence="1">
    <location>
        <begin position="548"/>
        <end position="567"/>
    </location>
</feature>
<feature type="region of interest" description="Disordered" evidence="1">
    <location>
        <begin position="424"/>
        <end position="507"/>
    </location>
</feature>
<feature type="compositionally biased region" description="Acidic residues" evidence="1">
    <location>
        <begin position="455"/>
        <end position="464"/>
    </location>
</feature>
<feature type="compositionally biased region" description="Pro residues" evidence="1">
    <location>
        <begin position="491"/>
        <end position="500"/>
    </location>
</feature>
<feature type="compositionally biased region" description="Polar residues" evidence="1">
    <location>
        <begin position="424"/>
        <end position="450"/>
    </location>
</feature>
<reference evidence="3 4" key="1">
    <citation type="submission" date="2024-08" db="EMBL/GenBank/DDBJ databases">
        <authorList>
            <person name="Cucini C."/>
            <person name="Frati F."/>
        </authorList>
    </citation>
    <scope>NUCLEOTIDE SEQUENCE [LARGE SCALE GENOMIC DNA]</scope>
</reference>
<dbReference type="InterPro" id="IPR011993">
    <property type="entry name" value="PH-like_dom_sf"/>
</dbReference>
<evidence type="ECO:0000313" key="3">
    <source>
        <dbReference type="EMBL" id="CAL8110407.1"/>
    </source>
</evidence>
<dbReference type="SMART" id="SM00233">
    <property type="entry name" value="PH"/>
    <property type="match status" value="1"/>
</dbReference>
<dbReference type="Gene3D" id="2.30.29.30">
    <property type="entry name" value="Pleckstrin-homology domain (PH domain)/Phosphotyrosine-binding domain (PTB)"/>
    <property type="match status" value="1"/>
</dbReference>
<dbReference type="Pfam" id="PF21989">
    <property type="entry name" value="RA_2"/>
    <property type="match status" value="1"/>
</dbReference>
<organism evidence="3 4">
    <name type="scientific">Orchesella dallaii</name>
    <dbReference type="NCBI Taxonomy" id="48710"/>
    <lineage>
        <taxon>Eukaryota</taxon>
        <taxon>Metazoa</taxon>
        <taxon>Ecdysozoa</taxon>
        <taxon>Arthropoda</taxon>
        <taxon>Hexapoda</taxon>
        <taxon>Collembola</taxon>
        <taxon>Entomobryomorpha</taxon>
        <taxon>Entomobryoidea</taxon>
        <taxon>Orchesellidae</taxon>
        <taxon>Orchesellinae</taxon>
        <taxon>Orchesella</taxon>
    </lineage>
</organism>
<dbReference type="PANTHER" id="PTHR11243:SF23">
    <property type="entry name" value="LD06925P"/>
    <property type="match status" value="1"/>
</dbReference>
<dbReference type="EMBL" id="CAXLJM020000045">
    <property type="protein sequence ID" value="CAL8110407.1"/>
    <property type="molecule type" value="Genomic_DNA"/>
</dbReference>